<dbReference type="Proteomes" id="UP000245890">
    <property type="component" value="Unassembled WGS sequence"/>
</dbReference>
<dbReference type="InterPro" id="IPR008947">
    <property type="entry name" value="PLipase_C/P1_nuclease_dom_sf"/>
</dbReference>
<feature type="signal peptide" evidence="7">
    <location>
        <begin position="1"/>
        <end position="22"/>
    </location>
</feature>
<evidence type="ECO:0000256" key="7">
    <source>
        <dbReference type="SAM" id="SignalP"/>
    </source>
</evidence>
<dbReference type="AlphaFoldDB" id="A0A2U0SF38"/>
<name>A0A2U0SF38_9SPHN</name>
<keyword evidence="9" id="KW-1185">Reference proteome</keyword>
<evidence type="ECO:0000256" key="5">
    <source>
        <dbReference type="ARBA" id="ARBA00023157"/>
    </source>
</evidence>
<dbReference type="SUPFAM" id="SSF48537">
    <property type="entry name" value="Phospholipase C/P1 nuclease"/>
    <property type="match status" value="1"/>
</dbReference>
<reference evidence="8 9" key="1">
    <citation type="submission" date="2018-05" db="EMBL/GenBank/DDBJ databases">
        <title>Description of Sphingomonas pokkalii sp nov, isolated from the rhizosphere of saline tolerant pokkali rice and its draft genome analysis.</title>
        <authorList>
            <person name="Menon R."/>
            <person name="Kumari S."/>
            <person name="Rameshkumar N."/>
        </authorList>
    </citation>
    <scope>NUCLEOTIDE SEQUENCE [LARGE SCALE GENOMIC DNA]</scope>
    <source>
        <strain evidence="8 9">L3B27</strain>
    </source>
</reference>
<keyword evidence="5" id="KW-1015">Disulfide bond</keyword>
<dbReference type="GO" id="GO:0016788">
    <property type="term" value="F:hydrolase activity, acting on ester bonds"/>
    <property type="evidence" value="ECO:0007669"/>
    <property type="project" value="InterPro"/>
</dbReference>
<evidence type="ECO:0008006" key="10">
    <source>
        <dbReference type="Google" id="ProtNLM"/>
    </source>
</evidence>
<evidence type="ECO:0000313" key="8">
    <source>
        <dbReference type="EMBL" id="PVX29914.1"/>
    </source>
</evidence>
<keyword evidence="7" id="KW-0732">Signal</keyword>
<dbReference type="RefSeq" id="WP_116469332.1">
    <property type="nucleotide sequence ID" value="NZ_QENQ01000001.1"/>
</dbReference>
<keyword evidence="4" id="KW-0378">Hydrolase</keyword>
<dbReference type="GO" id="GO:0003676">
    <property type="term" value="F:nucleic acid binding"/>
    <property type="evidence" value="ECO:0007669"/>
    <property type="project" value="InterPro"/>
</dbReference>
<keyword evidence="1" id="KW-0540">Nuclease</keyword>
<sequence length="281" mass="30948">MSRFLLLLAALIGIGTASPAAAYWEYGHQTVAAIAYRNVTPQVRARIDALLARATLLDTPTCPARTIEEASVWADCIKTLGPRFSYAYSWHYQNIDICKPFDLNPPCRDGNCVSAQIERDMKLLKDRKLPLRERVQALAFLIHFVGDLHQPLHAGDHNDLGGNQVKTSYGIFTSKRLNLHSVWDGYLAERAISTPPSPVRRYSAADRASLSAGSIEEWSRENWEVARDFAYPAAVGSAMCTAPAHPGKLSEAAIETLVPVARQQVVRGGLRLARLLDEALG</sequence>
<dbReference type="GO" id="GO:0046872">
    <property type="term" value="F:metal ion binding"/>
    <property type="evidence" value="ECO:0007669"/>
    <property type="project" value="UniProtKB-KW"/>
</dbReference>
<accession>A0A2U0SF38</accession>
<keyword evidence="6" id="KW-0325">Glycoprotein</keyword>
<dbReference type="InterPro" id="IPR003154">
    <property type="entry name" value="S1/P1nuclease"/>
</dbReference>
<keyword evidence="2" id="KW-0479">Metal-binding</keyword>
<organism evidence="8 9">
    <name type="scientific">Sphingomonas pokkalii</name>
    <dbReference type="NCBI Taxonomy" id="2175090"/>
    <lineage>
        <taxon>Bacteria</taxon>
        <taxon>Pseudomonadati</taxon>
        <taxon>Pseudomonadota</taxon>
        <taxon>Alphaproteobacteria</taxon>
        <taxon>Sphingomonadales</taxon>
        <taxon>Sphingomonadaceae</taxon>
        <taxon>Sphingomonas</taxon>
    </lineage>
</organism>
<feature type="chain" id="PRO_5015482779" description="Endonuclease" evidence="7">
    <location>
        <begin position="23"/>
        <end position="281"/>
    </location>
</feature>
<proteinExistence type="predicted"/>
<evidence type="ECO:0000313" key="9">
    <source>
        <dbReference type="Proteomes" id="UP000245890"/>
    </source>
</evidence>
<evidence type="ECO:0000256" key="2">
    <source>
        <dbReference type="ARBA" id="ARBA00022723"/>
    </source>
</evidence>
<gene>
    <name evidence="8" type="ORF">DD559_11705</name>
</gene>
<dbReference type="PANTHER" id="PTHR33146:SF26">
    <property type="entry name" value="ENDONUCLEASE 4"/>
    <property type="match status" value="1"/>
</dbReference>
<evidence type="ECO:0000256" key="3">
    <source>
        <dbReference type="ARBA" id="ARBA00022759"/>
    </source>
</evidence>
<dbReference type="Pfam" id="PF02265">
    <property type="entry name" value="S1-P1_nuclease"/>
    <property type="match status" value="1"/>
</dbReference>
<evidence type="ECO:0000256" key="4">
    <source>
        <dbReference type="ARBA" id="ARBA00022801"/>
    </source>
</evidence>
<dbReference type="CDD" id="cd11010">
    <property type="entry name" value="S1-P1_nuclease"/>
    <property type="match status" value="1"/>
</dbReference>
<protein>
    <recommendedName>
        <fullName evidence="10">Endonuclease</fullName>
    </recommendedName>
</protein>
<dbReference type="GO" id="GO:0006308">
    <property type="term" value="P:DNA catabolic process"/>
    <property type="evidence" value="ECO:0007669"/>
    <property type="project" value="InterPro"/>
</dbReference>
<dbReference type="OrthoDB" id="267579at2"/>
<dbReference type="PANTHER" id="PTHR33146">
    <property type="entry name" value="ENDONUCLEASE 4"/>
    <property type="match status" value="1"/>
</dbReference>
<dbReference type="GO" id="GO:0004519">
    <property type="term" value="F:endonuclease activity"/>
    <property type="evidence" value="ECO:0007669"/>
    <property type="project" value="UniProtKB-KW"/>
</dbReference>
<dbReference type="EMBL" id="QENQ01000001">
    <property type="protein sequence ID" value="PVX29914.1"/>
    <property type="molecule type" value="Genomic_DNA"/>
</dbReference>
<evidence type="ECO:0000256" key="6">
    <source>
        <dbReference type="ARBA" id="ARBA00023180"/>
    </source>
</evidence>
<evidence type="ECO:0000256" key="1">
    <source>
        <dbReference type="ARBA" id="ARBA00022722"/>
    </source>
</evidence>
<comment type="caution">
    <text evidence="8">The sequence shown here is derived from an EMBL/GenBank/DDBJ whole genome shotgun (WGS) entry which is preliminary data.</text>
</comment>
<keyword evidence="3" id="KW-0255">Endonuclease</keyword>
<dbReference type="Gene3D" id="1.10.575.10">
    <property type="entry name" value="P1 Nuclease"/>
    <property type="match status" value="1"/>
</dbReference>